<dbReference type="Proteomes" id="UP001501594">
    <property type="component" value="Unassembled WGS sequence"/>
</dbReference>
<protein>
    <submittedName>
        <fullName evidence="2">ABC transporter substrate-binding protein</fullName>
    </submittedName>
</protein>
<keyword evidence="1" id="KW-0732">Signal</keyword>
<dbReference type="InterPro" id="IPR006059">
    <property type="entry name" value="SBP"/>
</dbReference>
<proteinExistence type="predicted"/>
<keyword evidence="3" id="KW-1185">Reference proteome</keyword>
<gene>
    <name evidence="2" type="ORF">GCM10022256_13270</name>
</gene>
<dbReference type="SUPFAM" id="SSF53850">
    <property type="entry name" value="Periplasmic binding protein-like II"/>
    <property type="match status" value="1"/>
</dbReference>
<feature type="chain" id="PRO_5045080283" evidence="1">
    <location>
        <begin position="30"/>
        <end position="447"/>
    </location>
</feature>
<dbReference type="Gene3D" id="3.40.190.10">
    <property type="entry name" value="Periplasmic binding protein-like II"/>
    <property type="match status" value="1"/>
</dbReference>
<feature type="signal peptide" evidence="1">
    <location>
        <begin position="1"/>
        <end position="29"/>
    </location>
</feature>
<dbReference type="CDD" id="cd14748">
    <property type="entry name" value="PBP2_UgpB"/>
    <property type="match status" value="1"/>
</dbReference>
<comment type="caution">
    <text evidence="2">The sequence shown here is derived from an EMBL/GenBank/DDBJ whole genome shotgun (WGS) entry which is preliminary data.</text>
</comment>
<reference evidence="3" key="1">
    <citation type="journal article" date="2019" name="Int. J. Syst. Evol. Microbiol.">
        <title>The Global Catalogue of Microorganisms (GCM) 10K type strain sequencing project: providing services to taxonomists for standard genome sequencing and annotation.</title>
        <authorList>
            <consortium name="The Broad Institute Genomics Platform"/>
            <consortium name="The Broad Institute Genome Sequencing Center for Infectious Disease"/>
            <person name="Wu L."/>
            <person name="Ma J."/>
        </authorList>
    </citation>
    <scope>NUCLEOTIDE SEQUENCE [LARGE SCALE GENOMIC DNA]</scope>
    <source>
        <strain evidence="3">JCM 17442</strain>
    </source>
</reference>
<dbReference type="PROSITE" id="PS51257">
    <property type="entry name" value="PROKAR_LIPOPROTEIN"/>
    <property type="match status" value="1"/>
</dbReference>
<evidence type="ECO:0000256" key="1">
    <source>
        <dbReference type="SAM" id="SignalP"/>
    </source>
</evidence>
<dbReference type="Pfam" id="PF13416">
    <property type="entry name" value="SBP_bac_8"/>
    <property type="match status" value="1"/>
</dbReference>
<dbReference type="PANTHER" id="PTHR43649:SF30">
    <property type="entry name" value="ABC TRANSPORTER SUBSTRATE-BINDING PROTEIN"/>
    <property type="match status" value="1"/>
</dbReference>
<dbReference type="PANTHER" id="PTHR43649">
    <property type="entry name" value="ARABINOSE-BINDING PROTEIN-RELATED"/>
    <property type="match status" value="1"/>
</dbReference>
<evidence type="ECO:0000313" key="3">
    <source>
        <dbReference type="Proteomes" id="UP001501594"/>
    </source>
</evidence>
<evidence type="ECO:0000313" key="2">
    <source>
        <dbReference type="EMBL" id="GAA4265715.1"/>
    </source>
</evidence>
<organism evidence="2 3">
    <name type="scientific">Frondihabitans peucedani</name>
    <dbReference type="NCBI Taxonomy" id="598626"/>
    <lineage>
        <taxon>Bacteria</taxon>
        <taxon>Bacillati</taxon>
        <taxon>Actinomycetota</taxon>
        <taxon>Actinomycetes</taxon>
        <taxon>Micrococcales</taxon>
        <taxon>Microbacteriaceae</taxon>
        <taxon>Frondihabitans</taxon>
    </lineage>
</organism>
<dbReference type="RefSeq" id="WP_344794316.1">
    <property type="nucleotide sequence ID" value="NZ_BAABAU010000001.1"/>
</dbReference>
<dbReference type="InterPro" id="IPR050490">
    <property type="entry name" value="Bact_solute-bd_prot1"/>
</dbReference>
<name>A0ABP8E0H1_9MICO</name>
<dbReference type="EMBL" id="BAABAU010000001">
    <property type="protein sequence ID" value="GAA4265715.1"/>
    <property type="molecule type" value="Genomic_DNA"/>
</dbReference>
<sequence length="447" mass="47610">MQLPKSSFIRPGRRRAITALAITATAALALTGCSGGSVTGNTGGGGGGKTDITVWYNYTGPNVTSAKKLIDKFNSSQDKYTVTPQYAANSDQFDAKLINALKNGTGPNMVLGDSTPQNIGQVVQTGKVLPLDSLLSDSSSSITKDTFTEGMLSTGSFNGKQYTLPTDVGDYAVVYNKQMFKEAGITDTPTTWTEFAADAKKLTKGTTQYGAYLPIGTGEWPVFTWQAMLWSAGGEFLNEDNTKVEFNSPEGVAALTAWTDMIKDGSAYPQSLQTASDNNGTPGMTAKKVAMQINGAYNLSVLDEGLGDGNVGVFPLPALKEPAMNLGTNNSYLIKGTKAQEAGSWAFLQYWLKPSTQAVWDSENGFLPSNKATADNATWTAYLDKNPRIATFAKELDYAKARPSITQYAEVSDALSQELQKAMLLKESPSDALAAAEKGAQAALDKQ</sequence>
<accession>A0ABP8E0H1</accession>